<dbReference type="AlphaFoldDB" id="A0A4Q2JUV6"/>
<accession>A0A4Q2JUV6</accession>
<proteinExistence type="predicted"/>
<evidence type="ECO:0000313" key="4">
    <source>
        <dbReference type="Proteomes" id="UP000292935"/>
    </source>
</evidence>
<dbReference type="InterPro" id="IPR000073">
    <property type="entry name" value="AB_hydrolase_1"/>
</dbReference>
<organism evidence="3 4">
    <name type="scientific">Agromyces fucosus</name>
    <dbReference type="NCBI Taxonomy" id="41985"/>
    <lineage>
        <taxon>Bacteria</taxon>
        <taxon>Bacillati</taxon>
        <taxon>Actinomycetota</taxon>
        <taxon>Actinomycetes</taxon>
        <taxon>Micrococcales</taxon>
        <taxon>Microbacteriaceae</taxon>
        <taxon>Agromyces</taxon>
    </lineage>
</organism>
<dbReference type="Proteomes" id="UP000292935">
    <property type="component" value="Unassembled WGS sequence"/>
</dbReference>
<dbReference type="RefSeq" id="WP_115958180.1">
    <property type="nucleotide sequence ID" value="NZ_SDPO01000001.1"/>
</dbReference>
<gene>
    <name evidence="3" type="ORF">ESP57_00760</name>
</gene>
<dbReference type="Gene3D" id="3.40.50.1820">
    <property type="entry name" value="alpha/beta hydrolase"/>
    <property type="match status" value="1"/>
</dbReference>
<dbReference type="SUPFAM" id="SSF53474">
    <property type="entry name" value="alpha/beta-Hydrolases"/>
    <property type="match status" value="1"/>
</dbReference>
<feature type="region of interest" description="Disordered" evidence="1">
    <location>
        <begin position="253"/>
        <end position="280"/>
    </location>
</feature>
<dbReference type="InterPro" id="IPR029058">
    <property type="entry name" value="AB_hydrolase_fold"/>
</dbReference>
<evidence type="ECO:0000256" key="1">
    <source>
        <dbReference type="SAM" id="MobiDB-lite"/>
    </source>
</evidence>
<dbReference type="GO" id="GO:0016787">
    <property type="term" value="F:hydrolase activity"/>
    <property type="evidence" value="ECO:0007669"/>
    <property type="project" value="UniProtKB-KW"/>
</dbReference>
<comment type="caution">
    <text evidence="3">The sequence shown here is derived from an EMBL/GenBank/DDBJ whole genome shotgun (WGS) entry which is preliminary data.</text>
</comment>
<dbReference type="PRINTS" id="PR00111">
    <property type="entry name" value="ABHYDROLASE"/>
</dbReference>
<evidence type="ECO:0000313" key="3">
    <source>
        <dbReference type="EMBL" id="RXZ50387.1"/>
    </source>
</evidence>
<feature type="domain" description="AB hydrolase-1" evidence="2">
    <location>
        <begin position="6"/>
        <end position="234"/>
    </location>
</feature>
<keyword evidence="4" id="KW-1185">Reference proteome</keyword>
<keyword evidence="3" id="KW-0378">Hydrolase</keyword>
<dbReference type="InterPro" id="IPR050266">
    <property type="entry name" value="AB_hydrolase_sf"/>
</dbReference>
<protein>
    <submittedName>
        <fullName evidence="3">Alpha/beta hydrolase</fullName>
    </submittedName>
</protein>
<name>A0A4Q2JUV6_9MICO</name>
<evidence type="ECO:0000259" key="2">
    <source>
        <dbReference type="Pfam" id="PF12697"/>
    </source>
</evidence>
<dbReference type="OrthoDB" id="5495375at2"/>
<dbReference type="Pfam" id="PF12697">
    <property type="entry name" value="Abhydrolase_6"/>
    <property type="match status" value="1"/>
</dbReference>
<sequence length="280" mass="29525">MPRARVVLVHGLRTSSSMWRRQLELLGAHDLDVVAIDLPGHGSRIGEAFSIEAALEEIDAALNPQAGVRGADRSVPRLLVGLSLGGYLSIEFAARNPDRLDGLVAASCSTRPRGAPLSGYRRLAALIGRMPDRGRGLNDAMARLFLSPEAADDVLAGGVALDVMAPVLAAVGDLDPVGALSAIEVPVWLVNGRFDHFRIEERRMLRAAHDAHLVIVPRATHLVSLIRPDDFAAVVLGAVAELDRRAAAGRRRRNAHAGASAGSPSFPGQLAGANVGDPLS</sequence>
<dbReference type="PANTHER" id="PTHR43798">
    <property type="entry name" value="MONOACYLGLYCEROL LIPASE"/>
    <property type="match status" value="1"/>
</dbReference>
<reference evidence="3 4" key="1">
    <citation type="submission" date="2019-01" db="EMBL/GenBank/DDBJ databases">
        <authorList>
            <person name="Li J."/>
        </authorList>
    </citation>
    <scope>NUCLEOTIDE SEQUENCE [LARGE SCALE GENOMIC DNA]</scope>
    <source>
        <strain evidence="3 4">CCUG 35506</strain>
    </source>
</reference>
<dbReference type="EMBL" id="SDPO01000001">
    <property type="protein sequence ID" value="RXZ50387.1"/>
    <property type="molecule type" value="Genomic_DNA"/>
</dbReference>